<keyword evidence="1" id="KW-0812">Transmembrane</keyword>
<keyword evidence="3" id="KW-1185">Reference proteome</keyword>
<dbReference type="Proteomes" id="UP000217935">
    <property type="component" value="Chromosome"/>
</dbReference>
<feature type="transmembrane region" description="Helical" evidence="1">
    <location>
        <begin position="23"/>
        <end position="40"/>
    </location>
</feature>
<feature type="transmembrane region" description="Helical" evidence="1">
    <location>
        <begin position="52"/>
        <end position="72"/>
    </location>
</feature>
<dbReference type="AlphaFoldDB" id="A0A291G9N6"/>
<reference evidence="2 3" key="1">
    <citation type="submission" date="2017-06" db="EMBL/GenBank/DDBJ databases">
        <title>Celeribacter sp. TSPH2 complete genome sequence.</title>
        <authorList>
            <person name="Woo J.-H."/>
            <person name="Kim H.-S."/>
        </authorList>
    </citation>
    <scope>NUCLEOTIDE SEQUENCE [LARGE SCALE GENOMIC DNA]</scope>
    <source>
        <strain evidence="2 3">TSPH2</strain>
    </source>
</reference>
<proteinExistence type="predicted"/>
<evidence type="ECO:0000313" key="3">
    <source>
        <dbReference type="Proteomes" id="UP000217935"/>
    </source>
</evidence>
<evidence type="ECO:0000313" key="2">
    <source>
        <dbReference type="EMBL" id="ATG46774.1"/>
    </source>
</evidence>
<accession>A0A291G9N6</accession>
<dbReference type="KEGG" id="ceh:CEW89_03890"/>
<gene>
    <name evidence="2" type="ORF">CEW89_03890</name>
</gene>
<dbReference type="RefSeq" id="WP_066709634.1">
    <property type="nucleotide sequence ID" value="NZ_CP022196.1"/>
</dbReference>
<feature type="transmembrane region" description="Helical" evidence="1">
    <location>
        <begin position="124"/>
        <end position="144"/>
    </location>
</feature>
<feature type="transmembrane region" description="Helical" evidence="1">
    <location>
        <begin position="84"/>
        <end position="103"/>
    </location>
</feature>
<sequence length="146" mass="16116">METALGLYATIATYLVDNHASDWWAPYLLAVAFGVPSYAVSVSPEERRPQRILGWLIGGPLFVSGGTLWCLVETGTELTQDVMLFGLAMNALFLMTNMVILILRTVPLFVAEPAVRYAFRVQPIGFIIVVTWSLAMLSVIAMYLSI</sequence>
<dbReference type="STRING" id="1758178.GCA_001550095_02876"/>
<dbReference type="EMBL" id="CP022196">
    <property type="protein sequence ID" value="ATG46774.1"/>
    <property type="molecule type" value="Genomic_DNA"/>
</dbReference>
<protein>
    <submittedName>
        <fullName evidence="2">Uncharacterized protein</fullName>
    </submittedName>
</protein>
<keyword evidence="1" id="KW-1133">Transmembrane helix</keyword>
<organism evidence="2 3">
    <name type="scientific">Celeribacter ethanolicus</name>
    <dbReference type="NCBI Taxonomy" id="1758178"/>
    <lineage>
        <taxon>Bacteria</taxon>
        <taxon>Pseudomonadati</taxon>
        <taxon>Pseudomonadota</taxon>
        <taxon>Alphaproteobacteria</taxon>
        <taxon>Rhodobacterales</taxon>
        <taxon>Roseobacteraceae</taxon>
        <taxon>Celeribacter</taxon>
    </lineage>
</organism>
<evidence type="ECO:0000256" key="1">
    <source>
        <dbReference type="SAM" id="Phobius"/>
    </source>
</evidence>
<keyword evidence="1" id="KW-0472">Membrane</keyword>
<name>A0A291G9N6_9RHOB</name>